<evidence type="ECO:0000313" key="2">
    <source>
        <dbReference type="Proteomes" id="UP001589734"/>
    </source>
</evidence>
<name>A0ABV6BJ42_9FLAO</name>
<gene>
    <name evidence="1" type="ORF">ACFFLS_00165</name>
</gene>
<dbReference type="EMBL" id="JBHLYW010000001">
    <property type="protein sequence ID" value="MFC0075436.1"/>
    <property type="molecule type" value="Genomic_DNA"/>
</dbReference>
<organism evidence="1 2">
    <name type="scientific">Flavobacterium procerum</name>
    <dbReference type="NCBI Taxonomy" id="1455569"/>
    <lineage>
        <taxon>Bacteria</taxon>
        <taxon>Pseudomonadati</taxon>
        <taxon>Bacteroidota</taxon>
        <taxon>Flavobacteriia</taxon>
        <taxon>Flavobacteriales</taxon>
        <taxon>Flavobacteriaceae</taxon>
        <taxon>Flavobacterium</taxon>
    </lineage>
</organism>
<dbReference type="Proteomes" id="UP001589734">
    <property type="component" value="Unassembled WGS sequence"/>
</dbReference>
<accession>A0ABV6BJ42</accession>
<reference evidence="1 2" key="1">
    <citation type="submission" date="2024-09" db="EMBL/GenBank/DDBJ databases">
        <authorList>
            <person name="Sun Q."/>
            <person name="Mori K."/>
        </authorList>
    </citation>
    <scope>NUCLEOTIDE SEQUENCE [LARGE SCALE GENOMIC DNA]</scope>
    <source>
        <strain evidence="1 2">CGMCC 1.12926</strain>
    </source>
</reference>
<evidence type="ECO:0008006" key="3">
    <source>
        <dbReference type="Google" id="ProtNLM"/>
    </source>
</evidence>
<proteinExistence type="predicted"/>
<protein>
    <recommendedName>
        <fullName evidence="3">Outer membrane protein beta-barrel domain-containing protein</fullName>
    </recommendedName>
</protein>
<evidence type="ECO:0000313" key="1">
    <source>
        <dbReference type="EMBL" id="MFC0075436.1"/>
    </source>
</evidence>
<keyword evidence="2" id="KW-1185">Reference proteome</keyword>
<dbReference type="RefSeq" id="WP_379683902.1">
    <property type="nucleotide sequence ID" value="NZ_JBHLYW010000001.1"/>
</dbReference>
<comment type="caution">
    <text evidence="1">The sequence shown here is derived from an EMBL/GenBank/DDBJ whole genome shotgun (WGS) entry which is preliminary data.</text>
</comment>
<sequence>MKILVLLITFILSFLNAQILQAQTLNWENLKKEEKHILNANIGWEHGMVLGLNYNYHFRTEIPLMAEITLSIPSGSDFLDDFKTKLGGQINFYKTDNFRFNASLHAIYRRYENPLVVLQNFGADAALVLGYYKPRWFVAGEFGFDKAIATRFKHLEIYKEVYPEAKNGWYEPATGGNFNFGIQSGYSFSESELILRAGKAMTQDFKTTPLIPFYLQLGYNYKLD</sequence>